<evidence type="ECO:0000256" key="4">
    <source>
        <dbReference type="SAM" id="MobiDB-lite"/>
    </source>
</evidence>
<evidence type="ECO:0000256" key="3">
    <source>
        <dbReference type="ARBA" id="ARBA00023013"/>
    </source>
</evidence>
<dbReference type="AlphaFoldDB" id="A0A5F7ZDF7"/>
<evidence type="ECO:0000256" key="1">
    <source>
        <dbReference type="ARBA" id="ARBA00002844"/>
    </source>
</evidence>
<dbReference type="GO" id="GO:0032206">
    <property type="term" value="P:positive regulation of telomere maintenance"/>
    <property type="evidence" value="ECO:0007669"/>
    <property type="project" value="Ensembl"/>
</dbReference>
<dbReference type="CTD" id="5570"/>
<dbReference type="ExpressionAtlas" id="A0A5F7ZDF7">
    <property type="expression patterns" value="baseline"/>
</dbReference>
<proteinExistence type="inferred from homology"/>
<gene>
    <name evidence="5 7" type="primary">PKIB</name>
</gene>
<feature type="compositionally biased region" description="Basic and acidic residues" evidence="4">
    <location>
        <begin position="84"/>
        <end position="109"/>
    </location>
</feature>
<protein>
    <submittedName>
        <fullName evidence="5">cAMP-dependent protein kinase inhibitor beta</fullName>
    </submittedName>
</protein>
<sequence length="109" mass="11696">MDLHLNALRSHESASNSSSGSSSRGDQKDVAMRTDSSKMTDVESGVANFASSARAGRRNALPDIQSSAATDGTSDLPLKLEALSVKEDAKEKDEETTQDQLEKPQNEEK</sequence>
<dbReference type="Ensembl" id="ENSMMUT00000104240.1">
    <property type="protein sequence ID" value="ENSMMUP00000063649.1"/>
    <property type="gene ID" value="ENSMMUG00000040423.2"/>
</dbReference>
<dbReference type="Proteomes" id="UP000006718">
    <property type="component" value="Chromosome 4"/>
</dbReference>
<reference evidence="5" key="2">
    <citation type="submission" date="2019-01" db="EMBL/GenBank/DDBJ databases">
        <authorList>
            <person name="Graves T."/>
            <person name="Eichler E.E."/>
            <person name="Wilson R.K."/>
        </authorList>
    </citation>
    <scope>NUCLEOTIDE SEQUENCE [LARGE SCALE GENOMIC DNA]</scope>
    <source>
        <strain evidence="5">17573</strain>
    </source>
</reference>
<dbReference type="GO" id="GO:0004862">
    <property type="term" value="F:cAMP-dependent protein kinase inhibitor activity"/>
    <property type="evidence" value="ECO:0007669"/>
    <property type="project" value="InterPro"/>
</dbReference>
<organism evidence="5 6">
    <name type="scientific">Macaca mulatta</name>
    <name type="common">Rhesus macaque</name>
    <dbReference type="NCBI Taxonomy" id="9544"/>
    <lineage>
        <taxon>Eukaryota</taxon>
        <taxon>Metazoa</taxon>
        <taxon>Chordata</taxon>
        <taxon>Craniata</taxon>
        <taxon>Vertebrata</taxon>
        <taxon>Euteleostomi</taxon>
        <taxon>Mammalia</taxon>
        <taxon>Eutheria</taxon>
        <taxon>Euarchontoglires</taxon>
        <taxon>Primates</taxon>
        <taxon>Haplorrhini</taxon>
        <taxon>Catarrhini</taxon>
        <taxon>Cercopithecidae</taxon>
        <taxon>Cercopithecinae</taxon>
        <taxon>Macaca</taxon>
    </lineage>
</organism>
<evidence type="ECO:0000313" key="6">
    <source>
        <dbReference type="Proteomes" id="UP000006718"/>
    </source>
</evidence>
<dbReference type="RefSeq" id="XP_014992810.2">
    <property type="nucleotide sequence ID" value="XM_015137324.2"/>
</dbReference>
<reference evidence="5" key="4">
    <citation type="submission" date="2025-09" db="UniProtKB">
        <authorList>
            <consortium name="Ensembl"/>
        </authorList>
    </citation>
    <scope>IDENTIFICATION</scope>
    <source>
        <strain evidence="5">17573</strain>
    </source>
</reference>
<feature type="compositionally biased region" description="Basic and acidic residues" evidence="4">
    <location>
        <begin position="25"/>
        <end position="41"/>
    </location>
</feature>
<feature type="compositionally biased region" description="Polar residues" evidence="4">
    <location>
        <begin position="64"/>
        <end position="73"/>
    </location>
</feature>
<evidence type="ECO:0000256" key="2">
    <source>
        <dbReference type="ARBA" id="ARBA00006393"/>
    </source>
</evidence>
<dbReference type="FunCoup" id="A0A5F7ZDF7">
    <property type="interactions" value="1408"/>
</dbReference>
<dbReference type="VEuPathDB" id="HostDB:ENSMMUG00000040423"/>
<dbReference type="Pfam" id="PF02827">
    <property type="entry name" value="PKI"/>
    <property type="match status" value="1"/>
</dbReference>
<dbReference type="InParanoid" id="A0A5F7ZDF7"/>
<feature type="region of interest" description="Disordered" evidence="4">
    <location>
        <begin position="1"/>
        <end position="109"/>
    </location>
</feature>
<evidence type="ECO:0000313" key="7">
    <source>
        <dbReference type="VGNC" id="VGNC:83443"/>
    </source>
</evidence>
<name>A0A5F7ZDF7_MACMU</name>
<dbReference type="VGNC" id="VGNC:83443">
    <property type="gene designation" value="PKIB"/>
</dbReference>
<keyword evidence="6" id="KW-1185">Reference proteome</keyword>
<dbReference type="GeneTree" id="ENSGT00530000064264"/>
<reference evidence="6" key="1">
    <citation type="journal article" date="2007" name="Science">
        <title>Evolutionary and biomedical insights from the rhesus macaque genome.</title>
        <authorList>
            <person name="Gibbs R.A."/>
            <person name="Rogers J."/>
            <person name="Katze M.G."/>
            <person name="Bumgarner R."/>
            <person name="Weinstock G.M."/>
            <person name="Mardis E.R."/>
            <person name="Remington K.A."/>
            <person name="Strausberg R.L."/>
            <person name="Venter J.C."/>
            <person name="Wilson R.K."/>
            <person name="Batzer M.A."/>
            <person name="Bustamante C.D."/>
            <person name="Eichler E.E."/>
            <person name="Hahn M.W."/>
            <person name="Hardison R.C."/>
            <person name="Makova K.D."/>
            <person name="Miller W."/>
            <person name="Milosavljevic A."/>
            <person name="Palermo R.E."/>
            <person name="Siepel A."/>
            <person name="Sikela J.M."/>
            <person name="Attaway T."/>
            <person name="Bell S."/>
            <person name="Bernard K.E."/>
            <person name="Buhay C.J."/>
            <person name="Chandrabose M.N."/>
            <person name="Dao M."/>
            <person name="Davis C."/>
            <person name="Delehaunty K.D."/>
            <person name="Ding Y."/>
            <person name="Dinh H.H."/>
            <person name="Dugan-Rocha S."/>
            <person name="Fulton L.A."/>
            <person name="Gabisi R.A."/>
            <person name="Garner T.T."/>
            <person name="Godfrey J."/>
            <person name="Hawes A.C."/>
            <person name="Hernandez J."/>
            <person name="Hines S."/>
            <person name="Holder M."/>
            <person name="Hume J."/>
            <person name="Jhangiani S.N."/>
            <person name="Joshi V."/>
            <person name="Khan Z.M."/>
            <person name="Kirkness E.F."/>
            <person name="Cree A."/>
            <person name="Fowler R.G."/>
            <person name="Lee S."/>
            <person name="Lewis L.R."/>
            <person name="Li Z."/>
            <person name="Liu Y.-S."/>
            <person name="Moore S.M."/>
            <person name="Muzny D."/>
            <person name="Nazareth L.V."/>
            <person name="Ngo D.N."/>
            <person name="Okwuonu G.O."/>
            <person name="Pai G."/>
            <person name="Parker D."/>
            <person name="Paul H.A."/>
            <person name="Pfannkoch C."/>
            <person name="Pohl C.S."/>
            <person name="Rogers Y.-H.C."/>
            <person name="Ruiz S.J."/>
            <person name="Sabo A."/>
            <person name="Santibanez J."/>
            <person name="Schneider B.W."/>
            <person name="Smith S.M."/>
            <person name="Sodergren E."/>
            <person name="Svatek A.F."/>
            <person name="Utterback T.R."/>
            <person name="Vattathil S."/>
            <person name="Warren W."/>
            <person name="White C.S."/>
            <person name="Chinwalla A.T."/>
            <person name="Feng Y."/>
            <person name="Halpern A.L."/>
            <person name="Hillier L.W."/>
            <person name="Huang X."/>
            <person name="Minx P."/>
            <person name="Nelson J.O."/>
            <person name="Pepin K.H."/>
            <person name="Qin X."/>
            <person name="Sutton G.G."/>
            <person name="Venter E."/>
            <person name="Walenz B.P."/>
            <person name="Wallis J.W."/>
            <person name="Worley K.C."/>
            <person name="Yang S.-P."/>
            <person name="Jones S.M."/>
            <person name="Marra M.A."/>
            <person name="Rocchi M."/>
            <person name="Schein J.E."/>
            <person name="Baertsch R."/>
            <person name="Clarke L."/>
            <person name="Csuros M."/>
            <person name="Glasscock J."/>
            <person name="Harris R.A."/>
            <person name="Havlak P."/>
            <person name="Jackson A.R."/>
            <person name="Jiang H."/>
            <person name="Liu Y."/>
            <person name="Messina D.N."/>
            <person name="Shen Y."/>
            <person name="Song H.X.-Z."/>
            <person name="Wylie T."/>
            <person name="Zhang L."/>
            <person name="Birney E."/>
            <person name="Han K."/>
            <person name="Konkel M.K."/>
            <person name="Lee J."/>
            <person name="Smit A.F.A."/>
            <person name="Ullmer B."/>
            <person name="Wang H."/>
            <person name="Xing J."/>
            <person name="Burhans R."/>
            <person name="Cheng Z."/>
            <person name="Karro J.E."/>
            <person name="Ma J."/>
            <person name="Raney B."/>
            <person name="She X."/>
            <person name="Cox M.J."/>
            <person name="Demuth J.P."/>
            <person name="Dumas L.J."/>
            <person name="Han S.-G."/>
            <person name="Hopkins J."/>
            <person name="Karimpour-Fard A."/>
            <person name="Kim Y.H."/>
            <person name="Pollack J.R."/>
            <person name="Vinar T."/>
            <person name="Addo-Quaye C."/>
            <person name="Degenhardt J."/>
            <person name="Denby A."/>
            <person name="Hubisz M.J."/>
            <person name="Indap A."/>
            <person name="Kosiol C."/>
            <person name="Lahn B.T."/>
            <person name="Lawson H.A."/>
            <person name="Marklein A."/>
            <person name="Nielsen R."/>
            <person name="Vallender E.J."/>
            <person name="Clark A.G."/>
            <person name="Ferguson B."/>
            <person name="Hernandez R.D."/>
            <person name="Hirani K."/>
            <person name="Kehrer-Sawatzki H."/>
            <person name="Kolb J."/>
            <person name="Patil S."/>
            <person name="Pu L.-L."/>
            <person name="Ren Y."/>
            <person name="Smith D.G."/>
            <person name="Wheeler D.A."/>
            <person name="Schenck I."/>
            <person name="Ball E.V."/>
            <person name="Chen R."/>
            <person name="Cooper D.N."/>
            <person name="Giardine B."/>
            <person name="Hsu F."/>
            <person name="Kent W.J."/>
            <person name="Lesk A."/>
            <person name="Nelson D.L."/>
            <person name="O'brien W.E."/>
            <person name="Pruefer K."/>
            <person name="Stenson P.D."/>
            <person name="Wallace J.C."/>
            <person name="Ke H."/>
            <person name="Liu X.-M."/>
            <person name="Wang P."/>
            <person name="Xiang A.P."/>
            <person name="Yang F."/>
            <person name="Barber G.P."/>
            <person name="Haussler D."/>
            <person name="Karolchik D."/>
            <person name="Kern A.D."/>
            <person name="Kuhn R.M."/>
            <person name="Smith K.E."/>
            <person name="Zwieg A.S."/>
        </authorList>
    </citation>
    <scope>NUCLEOTIDE SEQUENCE [LARGE SCALE GENOMIC DNA]</scope>
    <source>
        <strain evidence="6">17573</strain>
    </source>
</reference>
<evidence type="ECO:0000313" key="5">
    <source>
        <dbReference type="Ensembl" id="ENSMMUP00000063649.1"/>
    </source>
</evidence>
<dbReference type="Bgee" id="ENSMMUG00000040423">
    <property type="expression patterns" value="Expressed in colon and 21 other cell types or tissues"/>
</dbReference>
<comment type="function">
    <text evidence="1">Extremely potent competitive inhibitor of cAMP-dependent protein kinase activity, this protein interacts with the catalytic subunit of the enzyme after the cAMP-induced dissociation of its regulatory chains.</text>
</comment>
<feature type="compositionally biased region" description="Low complexity" evidence="4">
    <location>
        <begin position="13"/>
        <end position="23"/>
    </location>
</feature>
<comment type="similarity">
    <text evidence="2">Belongs to the PKI family.</text>
</comment>
<dbReference type="OMA" id="YQDVAMR"/>
<keyword evidence="3" id="KW-0649">Protein kinase inhibitor</keyword>
<reference evidence="5" key="3">
    <citation type="submission" date="2025-08" db="UniProtKB">
        <authorList>
            <consortium name="Ensembl"/>
        </authorList>
    </citation>
    <scope>IDENTIFICATION</scope>
    <source>
        <strain evidence="5">17573</strain>
    </source>
</reference>
<dbReference type="GeneID" id="716982"/>
<accession>A0A5F7ZDF7</accession>
<dbReference type="InterPro" id="IPR004171">
    <property type="entry name" value="cAMP_dep_PKI"/>
</dbReference>
<dbReference type="PANTHER" id="PTHR15416">
    <property type="entry name" value="CAMP-DEPENDENT PROTEIN KINASE INHIBITOR/PKI"/>
    <property type="match status" value="1"/>
</dbReference>
<dbReference type="STRING" id="9544.ENSMMUP00000063649"/>